<proteinExistence type="predicted"/>
<gene>
    <name evidence="2" type="ORF">CBR_g8102</name>
</gene>
<name>A0A388KL81_CHABU</name>
<evidence type="ECO:0000313" key="3">
    <source>
        <dbReference type="Proteomes" id="UP000265515"/>
    </source>
</evidence>
<comment type="caution">
    <text evidence="2">The sequence shown here is derived from an EMBL/GenBank/DDBJ whole genome shotgun (WGS) entry which is preliminary data.</text>
</comment>
<dbReference type="Gramene" id="GBG70802">
    <property type="protein sequence ID" value="GBG70802"/>
    <property type="gene ID" value="CBR_g8102"/>
</dbReference>
<dbReference type="EMBL" id="BFEA01000136">
    <property type="protein sequence ID" value="GBG70802.1"/>
    <property type="molecule type" value="Genomic_DNA"/>
</dbReference>
<evidence type="ECO:0000256" key="1">
    <source>
        <dbReference type="SAM" id="MobiDB-lite"/>
    </source>
</evidence>
<dbReference type="AlphaFoldDB" id="A0A388KL81"/>
<protein>
    <submittedName>
        <fullName evidence="2">Uncharacterized protein</fullName>
    </submittedName>
</protein>
<organism evidence="2 3">
    <name type="scientific">Chara braunii</name>
    <name type="common">Braun's stonewort</name>
    <dbReference type="NCBI Taxonomy" id="69332"/>
    <lineage>
        <taxon>Eukaryota</taxon>
        <taxon>Viridiplantae</taxon>
        <taxon>Streptophyta</taxon>
        <taxon>Charophyceae</taxon>
        <taxon>Charales</taxon>
        <taxon>Characeae</taxon>
        <taxon>Chara</taxon>
    </lineage>
</organism>
<keyword evidence="3" id="KW-1185">Reference proteome</keyword>
<dbReference type="Proteomes" id="UP000265515">
    <property type="component" value="Unassembled WGS sequence"/>
</dbReference>
<reference evidence="2 3" key="1">
    <citation type="journal article" date="2018" name="Cell">
        <title>The Chara Genome: Secondary Complexity and Implications for Plant Terrestrialization.</title>
        <authorList>
            <person name="Nishiyama T."/>
            <person name="Sakayama H."/>
            <person name="Vries J.D."/>
            <person name="Buschmann H."/>
            <person name="Saint-Marcoux D."/>
            <person name="Ullrich K.K."/>
            <person name="Haas F.B."/>
            <person name="Vanderstraeten L."/>
            <person name="Becker D."/>
            <person name="Lang D."/>
            <person name="Vosolsobe S."/>
            <person name="Rombauts S."/>
            <person name="Wilhelmsson P.K.I."/>
            <person name="Janitza P."/>
            <person name="Kern R."/>
            <person name="Heyl A."/>
            <person name="Rumpler F."/>
            <person name="Villalobos L.I.A.C."/>
            <person name="Clay J.M."/>
            <person name="Skokan R."/>
            <person name="Toyoda A."/>
            <person name="Suzuki Y."/>
            <person name="Kagoshima H."/>
            <person name="Schijlen E."/>
            <person name="Tajeshwar N."/>
            <person name="Catarino B."/>
            <person name="Hetherington A.J."/>
            <person name="Saltykova A."/>
            <person name="Bonnot C."/>
            <person name="Breuninger H."/>
            <person name="Symeonidi A."/>
            <person name="Radhakrishnan G.V."/>
            <person name="Van Nieuwerburgh F."/>
            <person name="Deforce D."/>
            <person name="Chang C."/>
            <person name="Karol K.G."/>
            <person name="Hedrich R."/>
            <person name="Ulvskov P."/>
            <person name="Glockner G."/>
            <person name="Delwiche C.F."/>
            <person name="Petrasek J."/>
            <person name="Van de Peer Y."/>
            <person name="Friml J."/>
            <person name="Beilby M."/>
            <person name="Dolan L."/>
            <person name="Kohara Y."/>
            <person name="Sugano S."/>
            <person name="Fujiyama A."/>
            <person name="Delaux P.-M."/>
            <person name="Quint M."/>
            <person name="TheiBen G."/>
            <person name="Hagemann M."/>
            <person name="Harholt J."/>
            <person name="Dunand C."/>
            <person name="Zachgo S."/>
            <person name="Langdale J."/>
            <person name="Maumus F."/>
            <person name="Straeten D.V.D."/>
            <person name="Gould S.B."/>
            <person name="Rensing S.A."/>
        </authorList>
    </citation>
    <scope>NUCLEOTIDE SEQUENCE [LARGE SCALE GENOMIC DNA]</scope>
    <source>
        <strain evidence="2 3">S276</strain>
    </source>
</reference>
<feature type="compositionally biased region" description="Basic and acidic residues" evidence="1">
    <location>
        <begin position="304"/>
        <end position="313"/>
    </location>
</feature>
<evidence type="ECO:0000313" key="2">
    <source>
        <dbReference type="EMBL" id="GBG70802.1"/>
    </source>
</evidence>
<sequence>MVVDVARHPEVATHEFCFVGHTLDGDGGECAEIIGCANLKVQDAQLMMAMETTRDSTKGHATLVGEAEQSGGTLADRRAAGDYFQALAGSGQKAPHVTEKAASDRKTIKAVRPLVPVRNRRELCEWQVATDVSFATPTVGDQLTLARALREGIFEDFHLEVYGIPSPPTEDSDKTIQELATAKSFEPILVKLEEKARLNEGLVWRAWNTVTALPYSTLAGKWCLEEVMIDSLASIITSHILSSEHSLEDEALVLQVEREDDDGSMGEDDDDDGPIDIFFPDSDGIGTTQRTECSIGEYSLGSASEKRTNEDCRGTGADNVGTTAAAD</sequence>
<feature type="region of interest" description="Disordered" evidence="1">
    <location>
        <begin position="296"/>
        <end position="327"/>
    </location>
</feature>
<accession>A0A388KL81</accession>